<evidence type="ECO:0000313" key="2">
    <source>
        <dbReference type="EMBL" id="CAG6654353.1"/>
    </source>
</evidence>
<keyword evidence="1" id="KW-1133">Transmembrane helix</keyword>
<organism evidence="2">
    <name type="scientific">Cacopsylla melanoneura</name>
    <dbReference type="NCBI Taxonomy" id="428564"/>
    <lineage>
        <taxon>Eukaryota</taxon>
        <taxon>Metazoa</taxon>
        <taxon>Ecdysozoa</taxon>
        <taxon>Arthropoda</taxon>
        <taxon>Hexapoda</taxon>
        <taxon>Insecta</taxon>
        <taxon>Pterygota</taxon>
        <taxon>Neoptera</taxon>
        <taxon>Paraneoptera</taxon>
        <taxon>Hemiptera</taxon>
        <taxon>Sternorrhyncha</taxon>
        <taxon>Psylloidea</taxon>
        <taxon>Psyllidae</taxon>
        <taxon>Psyllinae</taxon>
        <taxon>Cacopsylla</taxon>
    </lineage>
</organism>
<dbReference type="AlphaFoldDB" id="A0A8D8RMU2"/>
<proteinExistence type="predicted"/>
<sequence length="163" mass="19164">MLVKVFEGGIPNINPRKWRAYFLEYLYTRMIKFDTFCQNDSDTYKYLHLVWVQMTDIAGYDQNKGIHLHKPEYHYLSPSPLFLTQLYFSQIEIISSLIFFILFFSLSHPFAILDNTPVIKYKTKRFVFLPLTLALSLSLPSFLLPSLSLPPFLPIFLPFLLVN</sequence>
<name>A0A8D8RMU2_9HEMI</name>
<evidence type="ECO:0000256" key="1">
    <source>
        <dbReference type="SAM" id="Phobius"/>
    </source>
</evidence>
<feature type="transmembrane region" description="Helical" evidence="1">
    <location>
        <begin position="86"/>
        <end position="106"/>
    </location>
</feature>
<keyword evidence="1" id="KW-0812">Transmembrane</keyword>
<keyword evidence="1" id="KW-0472">Membrane</keyword>
<reference evidence="2" key="1">
    <citation type="submission" date="2021-05" db="EMBL/GenBank/DDBJ databases">
        <authorList>
            <person name="Alioto T."/>
            <person name="Alioto T."/>
            <person name="Gomez Garrido J."/>
        </authorList>
    </citation>
    <scope>NUCLEOTIDE SEQUENCE</scope>
</reference>
<feature type="transmembrane region" description="Helical" evidence="1">
    <location>
        <begin position="126"/>
        <end position="144"/>
    </location>
</feature>
<dbReference type="EMBL" id="HBUF01177482">
    <property type="protein sequence ID" value="CAG6654353.1"/>
    <property type="molecule type" value="Transcribed_RNA"/>
</dbReference>
<accession>A0A8D8RMU2</accession>
<protein>
    <submittedName>
        <fullName evidence="2">Uncharacterized protein</fullName>
    </submittedName>
</protein>